<feature type="region of interest" description="Disordered" evidence="3">
    <location>
        <begin position="153"/>
        <end position="174"/>
    </location>
</feature>
<dbReference type="InterPro" id="IPR050342">
    <property type="entry name" value="HMGB"/>
</dbReference>
<evidence type="ECO:0000313" key="5">
    <source>
        <dbReference type="EMBL" id="KAL3786402.1"/>
    </source>
</evidence>
<dbReference type="Gene3D" id="1.10.30.10">
    <property type="entry name" value="High mobility group box domain"/>
    <property type="match status" value="1"/>
</dbReference>
<evidence type="ECO:0000256" key="3">
    <source>
        <dbReference type="SAM" id="MobiDB-lite"/>
    </source>
</evidence>
<keyword evidence="6" id="KW-1185">Reference proteome</keyword>
<feature type="compositionally biased region" description="Polar residues" evidence="3">
    <location>
        <begin position="287"/>
        <end position="299"/>
    </location>
</feature>
<dbReference type="InterPro" id="IPR036910">
    <property type="entry name" value="HMG_box_dom_sf"/>
</dbReference>
<evidence type="ECO:0000256" key="2">
    <source>
        <dbReference type="PROSITE-ProRule" id="PRU00267"/>
    </source>
</evidence>
<evidence type="ECO:0000259" key="4">
    <source>
        <dbReference type="PROSITE" id="PS50118"/>
    </source>
</evidence>
<dbReference type="InterPro" id="IPR009071">
    <property type="entry name" value="HMG_box_dom"/>
</dbReference>
<name>A0ABD3PEU4_9STRA</name>
<dbReference type="PANTHER" id="PTHR48112:SF15">
    <property type="entry name" value="HMG BOX DOMAIN-CONTAINING PROTEIN"/>
    <property type="match status" value="1"/>
</dbReference>
<proteinExistence type="predicted"/>
<keyword evidence="1 2" id="KW-0238">DNA-binding</keyword>
<accession>A0ABD3PEU4</accession>
<feature type="domain" description="HMG box" evidence="4">
    <location>
        <begin position="17"/>
        <end position="105"/>
    </location>
</feature>
<feature type="compositionally biased region" description="Low complexity" evidence="3">
    <location>
        <begin position="242"/>
        <end position="255"/>
    </location>
</feature>
<feature type="DNA-binding region" description="HMG box" evidence="2">
    <location>
        <begin position="17"/>
        <end position="105"/>
    </location>
</feature>
<evidence type="ECO:0000313" key="6">
    <source>
        <dbReference type="Proteomes" id="UP001516023"/>
    </source>
</evidence>
<evidence type="ECO:0000256" key="1">
    <source>
        <dbReference type="ARBA" id="ARBA00023125"/>
    </source>
</evidence>
<reference evidence="5 6" key="1">
    <citation type="journal article" date="2020" name="G3 (Bethesda)">
        <title>Improved Reference Genome for Cyclotella cryptica CCMP332, a Model for Cell Wall Morphogenesis, Salinity Adaptation, and Lipid Production in Diatoms (Bacillariophyta).</title>
        <authorList>
            <person name="Roberts W.R."/>
            <person name="Downey K.M."/>
            <person name="Ruck E.C."/>
            <person name="Traller J.C."/>
            <person name="Alverson A.J."/>
        </authorList>
    </citation>
    <scope>NUCLEOTIDE SEQUENCE [LARGE SCALE GENOMIC DNA]</scope>
    <source>
        <strain evidence="5 6">CCMP332</strain>
    </source>
</reference>
<dbReference type="GO" id="GO:0005634">
    <property type="term" value="C:nucleus"/>
    <property type="evidence" value="ECO:0007669"/>
    <property type="project" value="UniProtKB-UniRule"/>
</dbReference>
<dbReference type="PANTHER" id="PTHR48112">
    <property type="entry name" value="HIGH MOBILITY GROUP PROTEIN DSP1"/>
    <property type="match status" value="1"/>
</dbReference>
<feature type="region of interest" description="Disordered" evidence="3">
    <location>
        <begin position="230"/>
        <end position="257"/>
    </location>
</feature>
<feature type="compositionally biased region" description="Basic and acidic residues" evidence="3">
    <location>
        <begin position="153"/>
        <end position="169"/>
    </location>
</feature>
<dbReference type="Pfam" id="PF09011">
    <property type="entry name" value="HMG_box_2"/>
    <property type="match status" value="1"/>
</dbReference>
<protein>
    <recommendedName>
        <fullName evidence="4">HMG box domain-containing protein</fullName>
    </recommendedName>
</protein>
<dbReference type="EMBL" id="JABMIG020000195">
    <property type="protein sequence ID" value="KAL3786402.1"/>
    <property type="molecule type" value="Genomic_DNA"/>
</dbReference>
<keyword evidence="2" id="KW-0539">Nucleus</keyword>
<dbReference type="SUPFAM" id="SSF47095">
    <property type="entry name" value="HMG-box"/>
    <property type="match status" value="1"/>
</dbReference>
<dbReference type="PROSITE" id="PS50118">
    <property type="entry name" value="HMG_BOX_2"/>
    <property type="match status" value="1"/>
</dbReference>
<feature type="region of interest" description="Disordered" evidence="3">
    <location>
        <begin position="380"/>
        <end position="401"/>
    </location>
</feature>
<sequence>MKTKKRRSKRDNNVGRPTRPLNAYNIFFALERRKIVAKQQKEAALNGYTCPSSQRKHEQAHVGFANLARIVSERWKAIDERYKAELEEKARLDKIRYDNEMKEWISKNQPDKPDFSDLNTFVTTINPSPTTSSDTHNDVSLVSLRRSNNILSDAHESRSSLTNSDERHASKSLGSSSGTLPFQLYCAPCLIPVSIILPEHEFSICPGFLDEQRSIHAKTCEFDTAATSRDFIHTRPLPPNNGPGNESNPTSNSPSLRSGNSAGFGCFAFEPLPHKHFPAPRLDPDQSRSNAARQNLPRNQHDLTATSLGNSIEFSSNANLGHCTPLDLRRDPNETASWRMKSDRKAGLFISADDGHHVLGASWDAPVFGHTCEFGDGSSSWNPSGNQARVPAKPFSDQDERNGRYTPATLQAPSPCDLFLENFDLEPLPYQHFNASPSAAAHAKATLDLQKLLEPKEHDLDATLFHNHNGYPSHANLGQGGPRDLPPAQDKTKTISWGMNSDKATGLSTYSGDEYYLYDAQCGTQRLATSYRNSNMFTDEYRCAWSSTDNFPTIPCGDDKFTPSPARFKSLELCKNDIPGSVEMQSFRYNNSWNCGRSSAPTAMAALASAPEVRTGMISTHDHNTSDSNTYSIQEIETFFSAIR</sequence>
<organism evidence="5 6">
    <name type="scientific">Cyclotella cryptica</name>
    <dbReference type="NCBI Taxonomy" id="29204"/>
    <lineage>
        <taxon>Eukaryota</taxon>
        <taxon>Sar</taxon>
        <taxon>Stramenopiles</taxon>
        <taxon>Ochrophyta</taxon>
        <taxon>Bacillariophyta</taxon>
        <taxon>Coscinodiscophyceae</taxon>
        <taxon>Thalassiosirophycidae</taxon>
        <taxon>Stephanodiscales</taxon>
        <taxon>Stephanodiscaceae</taxon>
        <taxon>Cyclotella</taxon>
    </lineage>
</organism>
<dbReference type="AlphaFoldDB" id="A0ABD3PEU4"/>
<dbReference type="GO" id="GO:0003677">
    <property type="term" value="F:DNA binding"/>
    <property type="evidence" value="ECO:0007669"/>
    <property type="project" value="UniProtKB-UniRule"/>
</dbReference>
<dbReference type="SMART" id="SM00398">
    <property type="entry name" value="HMG"/>
    <property type="match status" value="1"/>
</dbReference>
<comment type="caution">
    <text evidence="5">The sequence shown here is derived from an EMBL/GenBank/DDBJ whole genome shotgun (WGS) entry which is preliminary data.</text>
</comment>
<dbReference type="Proteomes" id="UP001516023">
    <property type="component" value="Unassembled WGS sequence"/>
</dbReference>
<gene>
    <name evidence="5" type="ORF">HJC23_002959</name>
</gene>
<feature type="region of interest" description="Disordered" evidence="3">
    <location>
        <begin position="277"/>
        <end position="299"/>
    </location>
</feature>